<name>A0AAE1AMK1_9GAST</name>
<protein>
    <submittedName>
        <fullName evidence="1">Uncharacterized protein</fullName>
    </submittedName>
</protein>
<dbReference type="Proteomes" id="UP001283361">
    <property type="component" value="Unassembled WGS sequence"/>
</dbReference>
<evidence type="ECO:0000313" key="1">
    <source>
        <dbReference type="EMBL" id="KAK3790330.1"/>
    </source>
</evidence>
<gene>
    <name evidence="1" type="ORF">RRG08_062564</name>
</gene>
<sequence length="96" mass="10450">MSSHSSTHVVLACPDNFRFCSQIVPAGGESQALLTPEHQKSINLAPLLETIIARMSLTLFDLVEANVSMIRTINSSVRLNMAGWDESKAVNATHNN</sequence>
<comment type="caution">
    <text evidence="1">The sequence shown here is derived from an EMBL/GenBank/DDBJ whole genome shotgun (WGS) entry which is preliminary data.</text>
</comment>
<keyword evidence="2" id="KW-1185">Reference proteome</keyword>
<proteinExistence type="predicted"/>
<evidence type="ECO:0000313" key="2">
    <source>
        <dbReference type="Proteomes" id="UP001283361"/>
    </source>
</evidence>
<accession>A0AAE1AMK1</accession>
<organism evidence="1 2">
    <name type="scientific">Elysia crispata</name>
    <name type="common">lettuce slug</name>
    <dbReference type="NCBI Taxonomy" id="231223"/>
    <lineage>
        <taxon>Eukaryota</taxon>
        <taxon>Metazoa</taxon>
        <taxon>Spiralia</taxon>
        <taxon>Lophotrochozoa</taxon>
        <taxon>Mollusca</taxon>
        <taxon>Gastropoda</taxon>
        <taxon>Heterobranchia</taxon>
        <taxon>Euthyneura</taxon>
        <taxon>Panpulmonata</taxon>
        <taxon>Sacoglossa</taxon>
        <taxon>Placobranchoidea</taxon>
        <taxon>Plakobranchidae</taxon>
        <taxon>Elysia</taxon>
    </lineage>
</organism>
<dbReference type="EMBL" id="JAWDGP010001549">
    <property type="protein sequence ID" value="KAK3790330.1"/>
    <property type="molecule type" value="Genomic_DNA"/>
</dbReference>
<reference evidence="1" key="1">
    <citation type="journal article" date="2023" name="G3 (Bethesda)">
        <title>A reference genome for the long-term kleptoplast-retaining sea slug Elysia crispata morphotype clarki.</title>
        <authorList>
            <person name="Eastman K.E."/>
            <person name="Pendleton A.L."/>
            <person name="Shaikh M.A."/>
            <person name="Suttiyut T."/>
            <person name="Ogas R."/>
            <person name="Tomko P."/>
            <person name="Gavelis G."/>
            <person name="Widhalm J.R."/>
            <person name="Wisecaver J.H."/>
        </authorList>
    </citation>
    <scope>NUCLEOTIDE SEQUENCE</scope>
    <source>
        <strain evidence="1">ECLA1</strain>
    </source>
</reference>
<dbReference type="AlphaFoldDB" id="A0AAE1AMK1"/>